<reference evidence="8 9" key="1">
    <citation type="submission" date="2017-08" db="EMBL/GenBank/DDBJ databases">
        <title>Infants hospitalized years apart are colonized by the same room-sourced microbial strains.</title>
        <authorList>
            <person name="Brooks B."/>
            <person name="Olm M.R."/>
            <person name="Firek B.A."/>
            <person name="Baker R."/>
            <person name="Thomas B.C."/>
            <person name="Morowitz M.J."/>
            <person name="Banfield J.F."/>
        </authorList>
    </citation>
    <scope>NUCLEOTIDE SEQUENCE [LARGE SCALE GENOMIC DNA]</scope>
    <source>
        <strain evidence="8">S2_003_000_R2_4</strain>
    </source>
</reference>
<sequence>MKILVVEDDPPLRRSLNATLESEGHEAVCADTGQAALALALAAGADFDAIILDIGLPDIDGFEILGRLRREGFQTPIVMLTARDAVRDRIAGLDMGADDYVLKPFDPFELVARVRAVARRKGGYAARTIHVGALACDWEAGSAWIGERRLDLRPREWATLKALATRPGRVVERERLAAEVFPDEETPSPNALDIHVGRLRRKLAPDGPRLSTLRGVGYRLDP</sequence>
<keyword evidence="3" id="KW-0804">Transcription</keyword>
<dbReference type="Gene3D" id="6.10.250.690">
    <property type="match status" value="1"/>
</dbReference>
<evidence type="ECO:0000313" key="8">
    <source>
        <dbReference type="EMBL" id="PZR35923.1"/>
    </source>
</evidence>
<organism evidence="8 9">
    <name type="scientific">Caulobacter segnis</name>
    <dbReference type="NCBI Taxonomy" id="88688"/>
    <lineage>
        <taxon>Bacteria</taxon>
        <taxon>Pseudomonadati</taxon>
        <taxon>Pseudomonadota</taxon>
        <taxon>Alphaproteobacteria</taxon>
        <taxon>Caulobacterales</taxon>
        <taxon>Caulobacteraceae</taxon>
        <taxon>Caulobacter</taxon>
    </lineage>
</organism>
<dbReference type="SMART" id="SM00448">
    <property type="entry name" value="REC"/>
    <property type="match status" value="1"/>
</dbReference>
<dbReference type="SUPFAM" id="SSF46894">
    <property type="entry name" value="C-terminal effector domain of the bipartite response regulators"/>
    <property type="match status" value="1"/>
</dbReference>
<dbReference type="PROSITE" id="PS51755">
    <property type="entry name" value="OMPR_PHOB"/>
    <property type="match status" value="1"/>
</dbReference>
<evidence type="ECO:0000256" key="5">
    <source>
        <dbReference type="PROSITE-ProRule" id="PRU01091"/>
    </source>
</evidence>
<evidence type="ECO:0000256" key="3">
    <source>
        <dbReference type="ARBA" id="ARBA00023163"/>
    </source>
</evidence>
<dbReference type="SUPFAM" id="SSF52172">
    <property type="entry name" value="CheY-like"/>
    <property type="match status" value="1"/>
</dbReference>
<dbReference type="Pfam" id="PF00072">
    <property type="entry name" value="Response_reg"/>
    <property type="match status" value="1"/>
</dbReference>
<keyword evidence="4" id="KW-0597">Phosphoprotein</keyword>
<dbReference type="GO" id="GO:0005829">
    <property type="term" value="C:cytosol"/>
    <property type="evidence" value="ECO:0007669"/>
    <property type="project" value="TreeGrafter"/>
</dbReference>
<evidence type="ECO:0000256" key="4">
    <source>
        <dbReference type="PROSITE-ProRule" id="PRU00169"/>
    </source>
</evidence>
<dbReference type="AlphaFoldDB" id="A0A2W5VDH0"/>
<feature type="domain" description="Response regulatory" evidence="6">
    <location>
        <begin position="2"/>
        <end position="118"/>
    </location>
</feature>
<proteinExistence type="predicted"/>
<dbReference type="PANTHER" id="PTHR48111">
    <property type="entry name" value="REGULATOR OF RPOS"/>
    <property type="match status" value="1"/>
</dbReference>
<dbReference type="EMBL" id="QFQZ01000011">
    <property type="protein sequence ID" value="PZR35923.1"/>
    <property type="molecule type" value="Genomic_DNA"/>
</dbReference>
<dbReference type="InterPro" id="IPR016032">
    <property type="entry name" value="Sig_transdc_resp-reg_C-effctor"/>
</dbReference>
<dbReference type="Pfam" id="PF00486">
    <property type="entry name" value="Trans_reg_C"/>
    <property type="match status" value="1"/>
</dbReference>
<gene>
    <name evidence="8" type="ORF">DI526_05590</name>
</gene>
<dbReference type="PANTHER" id="PTHR48111:SF67">
    <property type="entry name" value="TRANSCRIPTIONAL REGULATORY PROTEIN TCTD"/>
    <property type="match status" value="1"/>
</dbReference>
<dbReference type="CDD" id="cd17574">
    <property type="entry name" value="REC_OmpR"/>
    <property type="match status" value="1"/>
</dbReference>
<protein>
    <submittedName>
        <fullName evidence="8">DNA-binding response regulator</fullName>
    </submittedName>
</protein>
<dbReference type="InterPro" id="IPR011006">
    <property type="entry name" value="CheY-like_superfamily"/>
</dbReference>
<dbReference type="GO" id="GO:0032993">
    <property type="term" value="C:protein-DNA complex"/>
    <property type="evidence" value="ECO:0007669"/>
    <property type="project" value="TreeGrafter"/>
</dbReference>
<keyword evidence="1" id="KW-0805">Transcription regulation</keyword>
<dbReference type="InterPro" id="IPR001789">
    <property type="entry name" value="Sig_transdc_resp-reg_receiver"/>
</dbReference>
<feature type="DNA-binding region" description="OmpR/PhoB-type" evidence="5">
    <location>
        <begin position="126"/>
        <end position="222"/>
    </location>
</feature>
<dbReference type="GO" id="GO:0000156">
    <property type="term" value="F:phosphorelay response regulator activity"/>
    <property type="evidence" value="ECO:0007669"/>
    <property type="project" value="TreeGrafter"/>
</dbReference>
<comment type="caution">
    <text evidence="8">The sequence shown here is derived from an EMBL/GenBank/DDBJ whole genome shotgun (WGS) entry which is preliminary data.</text>
</comment>
<evidence type="ECO:0000259" key="7">
    <source>
        <dbReference type="PROSITE" id="PS51755"/>
    </source>
</evidence>
<accession>A0A2W5VDH0</accession>
<evidence type="ECO:0000256" key="2">
    <source>
        <dbReference type="ARBA" id="ARBA00023125"/>
    </source>
</evidence>
<dbReference type="Proteomes" id="UP000249393">
    <property type="component" value="Unassembled WGS sequence"/>
</dbReference>
<evidence type="ECO:0000256" key="1">
    <source>
        <dbReference type="ARBA" id="ARBA00023015"/>
    </source>
</evidence>
<evidence type="ECO:0000313" key="9">
    <source>
        <dbReference type="Proteomes" id="UP000249393"/>
    </source>
</evidence>
<name>A0A2W5VDH0_9CAUL</name>
<feature type="modified residue" description="4-aspartylphosphate" evidence="4">
    <location>
        <position position="53"/>
    </location>
</feature>
<dbReference type="SMART" id="SM00862">
    <property type="entry name" value="Trans_reg_C"/>
    <property type="match status" value="1"/>
</dbReference>
<evidence type="ECO:0000259" key="6">
    <source>
        <dbReference type="PROSITE" id="PS50110"/>
    </source>
</evidence>
<dbReference type="PROSITE" id="PS50110">
    <property type="entry name" value="RESPONSE_REGULATORY"/>
    <property type="match status" value="1"/>
</dbReference>
<dbReference type="CDD" id="cd00383">
    <property type="entry name" value="trans_reg_C"/>
    <property type="match status" value="1"/>
</dbReference>
<dbReference type="GO" id="GO:0006355">
    <property type="term" value="P:regulation of DNA-templated transcription"/>
    <property type="evidence" value="ECO:0007669"/>
    <property type="project" value="InterPro"/>
</dbReference>
<dbReference type="GO" id="GO:0000976">
    <property type="term" value="F:transcription cis-regulatory region binding"/>
    <property type="evidence" value="ECO:0007669"/>
    <property type="project" value="TreeGrafter"/>
</dbReference>
<keyword evidence="2 5" id="KW-0238">DNA-binding</keyword>
<dbReference type="RefSeq" id="WP_304275154.1">
    <property type="nucleotide sequence ID" value="NZ_QFQZ01000011.1"/>
</dbReference>
<dbReference type="InterPro" id="IPR036388">
    <property type="entry name" value="WH-like_DNA-bd_sf"/>
</dbReference>
<dbReference type="InterPro" id="IPR001867">
    <property type="entry name" value="OmpR/PhoB-type_DNA-bd"/>
</dbReference>
<dbReference type="Gene3D" id="1.10.10.10">
    <property type="entry name" value="Winged helix-like DNA-binding domain superfamily/Winged helix DNA-binding domain"/>
    <property type="match status" value="1"/>
</dbReference>
<feature type="domain" description="OmpR/PhoB-type" evidence="7">
    <location>
        <begin position="126"/>
        <end position="222"/>
    </location>
</feature>
<dbReference type="Gene3D" id="3.40.50.2300">
    <property type="match status" value="1"/>
</dbReference>
<dbReference type="InterPro" id="IPR039420">
    <property type="entry name" value="WalR-like"/>
</dbReference>